<feature type="transmembrane region" description="Helical" evidence="2">
    <location>
        <begin position="177"/>
        <end position="196"/>
    </location>
</feature>
<feature type="region of interest" description="Disordered" evidence="1">
    <location>
        <begin position="248"/>
        <end position="269"/>
    </location>
</feature>
<proteinExistence type="predicted"/>
<name>A0ABQ0GPX2_9PEZI</name>
<comment type="caution">
    <text evidence="3">The sequence shown here is derived from an EMBL/GenBank/DDBJ whole genome shotgun (WGS) entry which is preliminary data.</text>
</comment>
<evidence type="ECO:0000256" key="1">
    <source>
        <dbReference type="SAM" id="MobiDB-lite"/>
    </source>
</evidence>
<sequence>MHLRDEASSFWKRQGFTNPWCSFYSPAWAVVVAVTVEAGVEEGVEADVEADVEAGVEAGMEVGVEAGAIIPDGADGKTMIAMMRMMEGNGAKSTATNGGGSRNSDGDGHAASTTTGGVGSSPTIPPAGSGYHPGLSGVPSDSDSSTKPGNIGLGGLTGVPSDDNTGSSSNGLPPGTIAGIVVGLLVLLALLVLLLFKVRQSPLVQKMLAPFTKAGGAGSLGGTQEANAAGGGVSSAFTPSPVSPISPVSMLSPGVVHTGRPRHEPGDPRVISATDVRISSGSFSSISTGSAVSAALSPGQMPWPMPPSTPSISQPNTPVSAQGADREYINFEESGETVVRIAQPSRVQR</sequence>
<dbReference type="RefSeq" id="XP_070921516.1">
    <property type="nucleotide sequence ID" value="XM_071065415.1"/>
</dbReference>
<organism evidence="3 4">
    <name type="scientific">Madurella fahalii</name>
    <dbReference type="NCBI Taxonomy" id="1157608"/>
    <lineage>
        <taxon>Eukaryota</taxon>
        <taxon>Fungi</taxon>
        <taxon>Dikarya</taxon>
        <taxon>Ascomycota</taxon>
        <taxon>Pezizomycotina</taxon>
        <taxon>Sordariomycetes</taxon>
        <taxon>Sordariomycetidae</taxon>
        <taxon>Sordariales</taxon>
        <taxon>Sordariales incertae sedis</taxon>
        <taxon>Madurella</taxon>
    </lineage>
</organism>
<feature type="compositionally biased region" description="Polar residues" evidence="1">
    <location>
        <begin position="139"/>
        <end position="148"/>
    </location>
</feature>
<keyword evidence="2" id="KW-1133">Transmembrane helix</keyword>
<evidence type="ECO:0000313" key="3">
    <source>
        <dbReference type="EMBL" id="GAB1319786.1"/>
    </source>
</evidence>
<keyword evidence="4" id="KW-1185">Reference proteome</keyword>
<evidence type="ECO:0000313" key="4">
    <source>
        <dbReference type="Proteomes" id="UP001628179"/>
    </source>
</evidence>
<dbReference type="Proteomes" id="UP001628179">
    <property type="component" value="Unassembled WGS sequence"/>
</dbReference>
<feature type="region of interest" description="Disordered" evidence="1">
    <location>
        <begin position="90"/>
        <end position="170"/>
    </location>
</feature>
<dbReference type="EMBL" id="BAAFSV010000005">
    <property type="protein sequence ID" value="GAB1319786.1"/>
    <property type="molecule type" value="Genomic_DNA"/>
</dbReference>
<protein>
    <submittedName>
        <fullName evidence="3">Uncharacterized protein</fullName>
    </submittedName>
</protein>
<gene>
    <name evidence="3" type="ORF">MFIFM68171_09996</name>
</gene>
<keyword evidence="2" id="KW-0812">Transmembrane</keyword>
<keyword evidence="2" id="KW-0472">Membrane</keyword>
<reference evidence="3 4" key="1">
    <citation type="submission" date="2024-09" db="EMBL/GenBank/DDBJ databases">
        <title>Itraconazole resistance in Madurella fahalii resulting from another homologue of gene encoding cytochrome P450 14-alpha sterol demethylase (CYP51).</title>
        <authorList>
            <person name="Yoshioka I."/>
            <person name="Fahal A.H."/>
            <person name="Kaneko S."/>
            <person name="Yaguchi T."/>
        </authorList>
    </citation>
    <scope>NUCLEOTIDE SEQUENCE [LARGE SCALE GENOMIC DNA]</scope>
    <source>
        <strain evidence="3 4">IFM 68171</strain>
    </source>
</reference>
<dbReference type="GeneID" id="98180738"/>
<accession>A0ABQ0GPX2</accession>
<evidence type="ECO:0000256" key="2">
    <source>
        <dbReference type="SAM" id="Phobius"/>
    </source>
</evidence>